<sequence>MYATAVPVTKEVWPIRYSHPGVRDIVLVDTPGCNDSMTDFQGKDYFKNVTFVTTMWDQVSEEVGWEREQDLRSDFWREMINLGSTTHRFEGTTELACRRSHYKQAFLPLVRFEKVEKSTKRRRFEVAHPTRIAITLSDDPIANLSTGTELFGLSSSGSCSAEGYRSSLAQVISALRATTSVPELLHLRYIRDAITVCLVIALSIEPMTGTHRGLFHGLEVATLLINMVVEHFDLVSIATLRVVVPMI</sequence>
<gene>
    <name evidence="1" type="ORF">PISMIDRAFT_16616</name>
</gene>
<dbReference type="EMBL" id="KN833897">
    <property type="protein sequence ID" value="KIK15293.1"/>
    <property type="molecule type" value="Genomic_DNA"/>
</dbReference>
<organism evidence="1 2">
    <name type="scientific">Pisolithus microcarpus 441</name>
    <dbReference type="NCBI Taxonomy" id="765257"/>
    <lineage>
        <taxon>Eukaryota</taxon>
        <taxon>Fungi</taxon>
        <taxon>Dikarya</taxon>
        <taxon>Basidiomycota</taxon>
        <taxon>Agaricomycotina</taxon>
        <taxon>Agaricomycetes</taxon>
        <taxon>Agaricomycetidae</taxon>
        <taxon>Boletales</taxon>
        <taxon>Sclerodermatineae</taxon>
        <taxon>Pisolithaceae</taxon>
        <taxon>Pisolithus</taxon>
    </lineage>
</organism>
<evidence type="ECO:0008006" key="3">
    <source>
        <dbReference type="Google" id="ProtNLM"/>
    </source>
</evidence>
<name>A0A0C9Z5N0_9AGAM</name>
<dbReference type="SUPFAM" id="SSF52540">
    <property type="entry name" value="P-loop containing nucleoside triphosphate hydrolases"/>
    <property type="match status" value="1"/>
</dbReference>
<accession>A0A0C9Z5N0</accession>
<dbReference type="AlphaFoldDB" id="A0A0C9Z5N0"/>
<evidence type="ECO:0000313" key="2">
    <source>
        <dbReference type="Proteomes" id="UP000054018"/>
    </source>
</evidence>
<reference evidence="1 2" key="1">
    <citation type="submission" date="2014-04" db="EMBL/GenBank/DDBJ databases">
        <authorList>
            <consortium name="DOE Joint Genome Institute"/>
            <person name="Kuo A."/>
            <person name="Kohler A."/>
            <person name="Costa M.D."/>
            <person name="Nagy L.G."/>
            <person name="Floudas D."/>
            <person name="Copeland A."/>
            <person name="Barry K.W."/>
            <person name="Cichocki N."/>
            <person name="Veneault-Fourrey C."/>
            <person name="LaButti K."/>
            <person name="Lindquist E.A."/>
            <person name="Lipzen A."/>
            <person name="Lundell T."/>
            <person name="Morin E."/>
            <person name="Murat C."/>
            <person name="Sun H."/>
            <person name="Tunlid A."/>
            <person name="Henrissat B."/>
            <person name="Grigoriev I.V."/>
            <person name="Hibbett D.S."/>
            <person name="Martin F."/>
            <person name="Nordberg H.P."/>
            <person name="Cantor M.N."/>
            <person name="Hua S.X."/>
        </authorList>
    </citation>
    <scope>NUCLEOTIDE SEQUENCE [LARGE SCALE GENOMIC DNA]</scope>
    <source>
        <strain evidence="1 2">441</strain>
    </source>
</reference>
<evidence type="ECO:0000313" key="1">
    <source>
        <dbReference type="EMBL" id="KIK15293.1"/>
    </source>
</evidence>
<dbReference type="InterPro" id="IPR027417">
    <property type="entry name" value="P-loop_NTPase"/>
</dbReference>
<dbReference type="HOGENOM" id="CLU_1124919_0_0_1"/>
<protein>
    <recommendedName>
        <fullName evidence="3">G domain-containing protein</fullName>
    </recommendedName>
</protein>
<reference evidence="2" key="2">
    <citation type="submission" date="2015-01" db="EMBL/GenBank/DDBJ databases">
        <title>Evolutionary Origins and Diversification of the Mycorrhizal Mutualists.</title>
        <authorList>
            <consortium name="DOE Joint Genome Institute"/>
            <consortium name="Mycorrhizal Genomics Consortium"/>
            <person name="Kohler A."/>
            <person name="Kuo A."/>
            <person name="Nagy L.G."/>
            <person name="Floudas D."/>
            <person name="Copeland A."/>
            <person name="Barry K.W."/>
            <person name="Cichocki N."/>
            <person name="Veneault-Fourrey C."/>
            <person name="LaButti K."/>
            <person name="Lindquist E.A."/>
            <person name="Lipzen A."/>
            <person name="Lundell T."/>
            <person name="Morin E."/>
            <person name="Murat C."/>
            <person name="Riley R."/>
            <person name="Ohm R."/>
            <person name="Sun H."/>
            <person name="Tunlid A."/>
            <person name="Henrissat B."/>
            <person name="Grigoriev I.V."/>
            <person name="Hibbett D.S."/>
            <person name="Martin F."/>
        </authorList>
    </citation>
    <scope>NUCLEOTIDE SEQUENCE [LARGE SCALE GENOMIC DNA]</scope>
    <source>
        <strain evidence="2">441</strain>
    </source>
</reference>
<proteinExistence type="predicted"/>
<dbReference type="Proteomes" id="UP000054018">
    <property type="component" value="Unassembled WGS sequence"/>
</dbReference>
<dbReference type="OrthoDB" id="3268643at2759"/>
<dbReference type="STRING" id="765257.A0A0C9Z5N0"/>
<keyword evidence="2" id="KW-1185">Reference proteome</keyword>